<dbReference type="InterPro" id="IPR020843">
    <property type="entry name" value="ER"/>
</dbReference>
<keyword evidence="1" id="KW-0521">NADP</keyword>
<dbReference type="PROSITE" id="PS01162">
    <property type="entry name" value="QOR_ZETA_CRYSTAL"/>
    <property type="match status" value="1"/>
</dbReference>
<dbReference type="InterPro" id="IPR002364">
    <property type="entry name" value="Quin_OxRdtase/zeta-crystal_CS"/>
</dbReference>
<evidence type="ECO:0000256" key="2">
    <source>
        <dbReference type="ARBA" id="ARBA00023002"/>
    </source>
</evidence>
<keyword evidence="5" id="KW-1185">Reference proteome</keyword>
<evidence type="ECO:0000313" key="5">
    <source>
        <dbReference type="Proteomes" id="UP000681870"/>
    </source>
</evidence>
<dbReference type="Proteomes" id="UP000681870">
    <property type="component" value="Unassembled WGS sequence"/>
</dbReference>
<dbReference type="PANTHER" id="PTHR48106">
    <property type="entry name" value="QUINONE OXIDOREDUCTASE PIG3-RELATED"/>
    <property type="match status" value="1"/>
</dbReference>
<evidence type="ECO:0000256" key="1">
    <source>
        <dbReference type="ARBA" id="ARBA00022857"/>
    </source>
</evidence>
<dbReference type="InterPro" id="IPR011032">
    <property type="entry name" value="GroES-like_sf"/>
</dbReference>
<name>A0ABS5MEH5_9BACI</name>
<dbReference type="PANTHER" id="PTHR48106:SF13">
    <property type="entry name" value="QUINONE OXIDOREDUCTASE-RELATED"/>
    <property type="match status" value="1"/>
</dbReference>
<keyword evidence="2" id="KW-0560">Oxidoreductase</keyword>
<dbReference type="Pfam" id="PF08240">
    <property type="entry name" value="ADH_N"/>
    <property type="match status" value="1"/>
</dbReference>
<dbReference type="Gene3D" id="3.90.180.10">
    <property type="entry name" value="Medium-chain alcohol dehydrogenases, catalytic domain"/>
    <property type="match status" value="1"/>
</dbReference>
<dbReference type="Pfam" id="PF00107">
    <property type="entry name" value="ADH_zinc_N"/>
    <property type="match status" value="1"/>
</dbReference>
<gene>
    <name evidence="4" type="ORF">KGF86_10795</name>
</gene>
<evidence type="ECO:0000259" key="3">
    <source>
        <dbReference type="SMART" id="SM00829"/>
    </source>
</evidence>
<dbReference type="RefSeq" id="WP_211741848.1">
    <property type="nucleotide sequence ID" value="NZ_JAGXBY010000003.1"/>
</dbReference>
<feature type="domain" description="Enoyl reductase (ER)" evidence="3">
    <location>
        <begin position="10"/>
        <end position="320"/>
    </location>
</feature>
<dbReference type="SMART" id="SM00829">
    <property type="entry name" value="PKS_ER"/>
    <property type="match status" value="1"/>
</dbReference>
<dbReference type="InterPro" id="IPR013149">
    <property type="entry name" value="ADH-like_C"/>
</dbReference>
<dbReference type="InterPro" id="IPR036291">
    <property type="entry name" value="NAD(P)-bd_dom_sf"/>
</dbReference>
<dbReference type="InterPro" id="IPR013154">
    <property type="entry name" value="ADH-like_N"/>
</dbReference>
<dbReference type="SUPFAM" id="SSF51735">
    <property type="entry name" value="NAD(P)-binding Rossmann-fold domains"/>
    <property type="match status" value="1"/>
</dbReference>
<accession>A0ABS5MEH5</accession>
<organism evidence="4 5">
    <name type="scientific">Ornithinibacillus massiliensis</name>
    <dbReference type="NCBI Taxonomy" id="1944633"/>
    <lineage>
        <taxon>Bacteria</taxon>
        <taxon>Bacillati</taxon>
        <taxon>Bacillota</taxon>
        <taxon>Bacilli</taxon>
        <taxon>Bacillales</taxon>
        <taxon>Bacillaceae</taxon>
        <taxon>Ornithinibacillus</taxon>
    </lineage>
</organism>
<dbReference type="SUPFAM" id="SSF50129">
    <property type="entry name" value="GroES-like"/>
    <property type="match status" value="1"/>
</dbReference>
<comment type="caution">
    <text evidence="4">The sequence shown here is derived from an EMBL/GenBank/DDBJ whole genome shotgun (WGS) entry which is preliminary data.</text>
</comment>
<protein>
    <submittedName>
        <fullName evidence="4">Zinc-binding dehydrogenase</fullName>
    </submittedName>
</protein>
<sequence>MKAVVIEQFGGPEVLQYKEVPTPKPGHQEVLIKVEKTSVNYADIKKRTGKKAKGNFPIILGLDLVGTIDQLGEGVTDLTVGQRVIAFPKTGSYAEYAVASEQLTFPIPDEISLDVAAASPIVAFLSYKLIKDVGRIEAGETVLVHSAAGGVGTTAVQMAKLLGASHVFGTVGSREKFRVAYEAGADHVFTYDDFSDNILELTDGIGVDIILDSMSGKVSEASMSCLKEYGRLVHFGNSSGEVGNFKTNELHNSCRSVLGFSLGNTRKKRPQLLKEAAEHVIPFLSRGDLDIVIGAEFPLHEVAEAHRLIEQRQHTGKILLTI</sequence>
<dbReference type="Gene3D" id="3.40.50.720">
    <property type="entry name" value="NAD(P)-binding Rossmann-like Domain"/>
    <property type="match status" value="1"/>
</dbReference>
<proteinExistence type="predicted"/>
<evidence type="ECO:0000313" key="4">
    <source>
        <dbReference type="EMBL" id="MBS3680704.1"/>
    </source>
</evidence>
<dbReference type="EMBL" id="JAGXBY010000003">
    <property type="protein sequence ID" value="MBS3680704.1"/>
    <property type="molecule type" value="Genomic_DNA"/>
</dbReference>
<reference evidence="4 5" key="1">
    <citation type="submission" date="2021-05" db="EMBL/GenBank/DDBJ databases">
        <title>Ornithinibacillus massiliensis sp. nov.</title>
        <authorList>
            <person name="Iwaza R."/>
            <person name="Lagier J.-C."/>
            <person name="Raoult D."/>
        </authorList>
    </citation>
    <scope>NUCLEOTIDE SEQUENCE [LARGE SCALE GENOMIC DNA]</scope>
    <source>
        <strain evidence="4 5">Marseille-P3601</strain>
    </source>
</reference>